<proteinExistence type="inferred from homology"/>
<dbReference type="PROSITE" id="PS50931">
    <property type="entry name" value="HTH_LYSR"/>
    <property type="match status" value="1"/>
</dbReference>
<dbReference type="Pfam" id="PF03466">
    <property type="entry name" value="LysR_substrate"/>
    <property type="match status" value="1"/>
</dbReference>
<dbReference type="AlphaFoldDB" id="A0A177SUP1"/>
<gene>
    <name evidence="6" type="ORF">AYO28_06445</name>
</gene>
<evidence type="ECO:0000256" key="4">
    <source>
        <dbReference type="ARBA" id="ARBA00023163"/>
    </source>
</evidence>
<dbReference type="SUPFAM" id="SSF46785">
    <property type="entry name" value="Winged helix' DNA-binding domain"/>
    <property type="match status" value="1"/>
</dbReference>
<feature type="domain" description="HTH lysR-type" evidence="5">
    <location>
        <begin position="9"/>
        <end position="66"/>
    </location>
</feature>
<dbReference type="Pfam" id="PF00126">
    <property type="entry name" value="HTH_1"/>
    <property type="match status" value="1"/>
</dbReference>
<dbReference type="EMBL" id="LUCV01000004">
    <property type="protein sequence ID" value="OAI94663.1"/>
    <property type="molecule type" value="Genomic_DNA"/>
</dbReference>
<evidence type="ECO:0000256" key="3">
    <source>
        <dbReference type="ARBA" id="ARBA00023125"/>
    </source>
</evidence>
<dbReference type="GO" id="GO:0003700">
    <property type="term" value="F:DNA-binding transcription factor activity"/>
    <property type="evidence" value="ECO:0007669"/>
    <property type="project" value="InterPro"/>
</dbReference>
<evidence type="ECO:0000256" key="1">
    <source>
        <dbReference type="ARBA" id="ARBA00009437"/>
    </source>
</evidence>
<dbReference type="Gene3D" id="3.40.190.10">
    <property type="entry name" value="Periplasmic binding protein-like II"/>
    <property type="match status" value="2"/>
</dbReference>
<dbReference type="InterPro" id="IPR005119">
    <property type="entry name" value="LysR_subst-bd"/>
</dbReference>
<evidence type="ECO:0000259" key="5">
    <source>
        <dbReference type="PROSITE" id="PS50931"/>
    </source>
</evidence>
<evidence type="ECO:0000256" key="2">
    <source>
        <dbReference type="ARBA" id="ARBA00023015"/>
    </source>
</evidence>
<dbReference type="RefSeq" id="WP_064301250.1">
    <property type="nucleotide sequence ID" value="NZ_LUCV01000004.1"/>
</dbReference>
<evidence type="ECO:0000313" key="7">
    <source>
        <dbReference type="Proteomes" id="UP000077752"/>
    </source>
</evidence>
<dbReference type="SUPFAM" id="SSF53850">
    <property type="entry name" value="Periplasmic binding protein-like II"/>
    <property type="match status" value="1"/>
</dbReference>
<reference evidence="6 7" key="1">
    <citation type="submission" date="2016-03" db="EMBL/GenBank/DDBJ databases">
        <title>Draft Genome Assembly of Pseudomonas putida strain CBF10-2.</title>
        <authorList>
            <person name="Iyer R.S."/>
            <person name="Damania A."/>
        </authorList>
    </citation>
    <scope>NUCLEOTIDE SEQUENCE [LARGE SCALE GENOMIC DNA]</scope>
    <source>
        <strain evidence="6 7">CBF10-2</strain>
    </source>
</reference>
<dbReference type="PANTHER" id="PTHR30118:SF15">
    <property type="entry name" value="TRANSCRIPTIONAL REGULATORY PROTEIN"/>
    <property type="match status" value="1"/>
</dbReference>
<keyword evidence="4" id="KW-0804">Transcription</keyword>
<dbReference type="InterPro" id="IPR036390">
    <property type="entry name" value="WH_DNA-bd_sf"/>
</dbReference>
<dbReference type="PANTHER" id="PTHR30118">
    <property type="entry name" value="HTH-TYPE TRANSCRIPTIONAL REGULATOR LEUO-RELATED"/>
    <property type="match status" value="1"/>
</dbReference>
<dbReference type="Gene3D" id="1.10.10.10">
    <property type="entry name" value="Winged helix-like DNA-binding domain superfamily/Winged helix DNA-binding domain"/>
    <property type="match status" value="1"/>
</dbReference>
<comment type="similarity">
    <text evidence="1">Belongs to the LysR transcriptional regulatory family.</text>
</comment>
<dbReference type="InterPro" id="IPR036388">
    <property type="entry name" value="WH-like_DNA-bd_sf"/>
</dbReference>
<dbReference type="InterPro" id="IPR050389">
    <property type="entry name" value="LysR-type_TF"/>
</dbReference>
<protein>
    <submittedName>
        <fullName evidence="6">LysR family transcriptional regulator</fullName>
    </submittedName>
</protein>
<dbReference type="GO" id="GO:0003677">
    <property type="term" value="F:DNA binding"/>
    <property type="evidence" value="ECO:0007669"/>
    <property type="project" value="UniProtKB-KW"/>
</dbReference>
<keyword evidence="2" id="KW-0805">Transcription regulation</keyword>
<accession>A0A177SUP1</accession>
<dbReference type="Proteomes" id="UP000077752">
    <property type="component" value="Unassembled WGS sequence"/>
</dbReference>
<evidence type="ECO:0000313" key="6">
    <source>
        <dbReference type="EMBL" id="OAI94663.1"/>
    </source>
</evidence>
<keyword evidence="3" id="KW-0238">DNA-binding</keyword>
<organism evidence="6 7">
    <name type="scientific">Pseudomonas putida</name>
    <name type="common">Arthrobacter siderocapsulatus</name>
    <dbReference type="NCBI Taxonomy" id="303"/>
    <lineage>
        <taxon>Bacteria</taxon>
        <taxon>Pseudomonadati</taxon>
        <taxon>Pseudomonadota</taxon>
        <taxon>Gammaproteobacteria</taxon>
        <taxon>Pseudomonadales</taxon>
        <taxon>Pseudomonadaceae</taxon>
        <taxon>Pseudomonas</taxon>
    </lineage>
</organism>
<comment type="caution">
    <text evidence="6">The sequence shown here is derived from an EMBL/GenBank/DDBJ whole genome shotgun (WGS) entry which is preliminary data.</text>
</comment>
<dbReference type="InterPro" id="IPR000847">
    <property type="entry name" value="LysR_HTH_N"/>
</dbReference>
<sequence length="312" mass="32771">MKQIDICSLDLNLLKVFEALYEEGGAGRAAIRLGITQSAVSAALARLRLVYGDHLFERTGRGLRLTAKSEELRPIIGAALEKCRQSLLLVSGAGAAFHGRTVALGLSDDHELAIGRALIDLAKQRAPGLRLLFKQTHSMLAADALMGRQIDLALTAGAIASRVLGRQVLGSGGYSCLSALPGELGLEDFLRRGHVLVSSGGYVGVVDEALAALGQNRRVEASTTHFAALPALLHGSDCIATLPTHAALALARLSGLICLPCPIDLPRYSVELGWRARDPAIQVVIEMIRDLMSAAAPVGAGLPAITSVDSLP</sequence>
<name>A0A177SUP1_PSEPU</name>